<dbReference type="EMBL" id="QPFP01000006">
    <property type="protein sequence ID" value="TEB35906.1"/>
    <property type="molecule type" value="Genomic_DNA"/>
</dbReference>
<dbReference type="GO" id="GO:0051301">
    <property type="term" value="P:cell division"/>
    <property type="evidence" value="ECO:0007669"/>
    <property type="project" value="UniProtKB-KW"/>
</dbReference>
<evidence type="ECO:0000256" key="5">
    <source>
        <dbReference type="ARBA" id="ARBA00022786"/>
    </source>
</evidence>
<dbReference type="STRING" id="71717.A0A4Y7TP31"/>
<dbReference type="PANTHER" id="PTHR12830:SF9">
    <property type="entry name" value="ANAPHASE-PROMOTING COMPLEX SUBUNIT 5"/>
    <property type="match status" value="1"/>
</dbReference>
<dbReference type="CDD" id="cd16270">
    <property type="entry name" value="Apc5_N"/>
    <property type="match status" value="1"/>
</dbReference>
<sequence length="671" mass="76766">MEDAPPPTEHILRPHHLVLLSILMIAFKDLEIKKFPPEFSTHLLRTLLNEVSEVTEPLTFRELMKTIASAAPSPPHRDVAQFMAAINVVHTDIYSTEKLGNFLTNLPQLFVDNPRALLEEKTRLARRSIFGYFCRRCFVSYVKLSYEGLSKLREDYQYWCSEGRKAGYETIPKDNLTTSYLIHKTQVDKKTWAKPDTYAAWEKARAVGDESVAVESIRSFFEQHFHDQSDSGFRQHALLNVVHMHYLNKEYVAAGKLLHEAIGVARTANDRPTLQHCLSLLRRLPPPPGVKPFLNEAQPDMHPFEVLYDVRKLLGEEHEQPISTAFNKFVEAVGLYDHWLEAHSAVPHADHQWAQHAVQSVIWREAGCERLAQASEEVVLSFTEPGSDNSTRLVVVLNKAHQMARQGRYHESLCLLLEPATWQGLTMNDHGSWAHEIWNILAMRAIRRGQERLYKEYLIPRKPAGESSSKHYTFEPAIDRLSPIRESLYQVLRLKNCDQLSNSVDALLNALWLSEFLGRYHAYRSAMILLADFGLQYGMPKRSKRILEDILPQVINGGDREQRAAACFTLARCLLVSEGTSIPVLTEALKYLKIAQADFEEMQMYSSCADVAYFTSVLYENLGESGRRDEAAKRHEEIESRRMGLEIEVLDSEVQEVWNVVIMVGTRLASR</sequence>
<feature type="domain" description="Anaphase-promoting complex subunit 5" evidence="7">
    <location>
        <begin position="209"/>
        <end position="283"/>
    </location>
</feature>
<gene>
    <name evidence="8" type="ORF">FA13DRAFT_1727451</name>
</gene>
<dbReference type="Proteomes" id="UP000298030">
    <property type="component" value="Unassembled WGS sequence"/>
</dbReference>
<dbReference type="GO" id="GO:0031145">
    <property type="term" value="P:anaphase-promoting complex-dependent catabolic process"/>
    <property type="evidence" value="ECO:0007669"/>
    <property type="project" value="TreeGrafter"/>
</dbReference>
<name>A0A4Y7TP31_COPMI</name>
<evidence type="ECO:0000256" key="6">
    <source>
        <dbReference type="ARBA" id="ARBA00023306"/>
    </source>
</evidence>
<dbReference type="AlphaFoldDB" id="A0A4Y7TP31"/>
<evidence type="ECO:0000259" key="7">
    <source>
        <dbReference type="Pfam" id="PF12862"/>
    </source>
</evidence>
<dbReference type="PANTHER" id="PTHR12830">
    <property type="entry name" value="ANAPHASE-PROMOTING COMPLEX SUBUNIT 5"/>
    <property type="match status" value="1"/>
</dbReference>
<evidence type="ECO:0000256" key="2">
    <source>
        <dbReference type="ARBA" id="ARBA00016066"/>
    </source>
</evidence>
<organism evidence="8 9">
    <name type="scientific">Coprinellus micaceus</name>
    <name type="common">Glistening ink-cap mushroom</name>
    <name type="synonym">Coprinus micaceus</name>
    <dbReference type="NCBI Taxonomy" id="71717"/>
    <lineage>
        <taxon>Eukaryota</taxon>
        <taxon>Fungi</taxon>
        <taxon>Dikarya</taxon>
        <taxon>Basidiomycota</taxon>
        <taxon>Agaricomycotina</taxon>
        <taxon>Agaricomycetes</taxon>
        <taxon>Agaricomycetidae</taxon>
        <taxon>Agaricales</taxon>
        <taxon>Agaricineae</taxon>
        <taxon>Psathyrellaceae</taxon>
        <taxon>Coprinellus</taxon>
    </lineage>
</organism>
<keyword evidence="6" id="KW-0131">Cell cycle</keyword>
<reference evidence="8 9" key="1">
    <citation type="journal article" date="2019" name="Nat. Ecol. Evol.">
        <title>Megaphylogeny resolves global patterns of mushroom evolution.</title>
        <authorList>
            <person name="Varga T."/>
            <person name="Krizsan K."/>
            <person name="Foldi C."/>
            <person name="Dima B."/>
            <person name="Sanchez-Garcia M."/>
            <person name="Sanchez-Ramirez S."/>
            <person name="Szollosi G.J."/>
            <person name="Szarkandi J.G."/>
            <person name="Papp V."/>
            <person name="Albert L."/>
            <person name="Andreopoulos W."/>
            <person name="Angelini C."/>
            <person name="Antonin V."/>
            <person name="Barry K.W."/>
            <person name="Bougher N.L."/>
            <person name="Buchanan P."/>
            <person name="Buyck B."/>
            <person name="Bense V."/>
            <person name="Catcheside P."/>
            <person name="Chovatia M."/>
            <person name="Cooper J."/>
            <person name="Damon W."/>
            <person name="Desjardin D."/>
            <person name="Finy P."/>
            <person name="Geml J."/>
            <person name="Haridas S."/>
            <person name="Hughes K."/>
            <person name="Justo A."/>
            <person name="Karasinski D."/>
            <person name="Kautmanova I."/>
            <person name="Kiss B."/>
            <person name="Kocsube S."/>
            <person name="Kotiranta H."/>
            <person name="LaButti K.M."/>
            <person name="Lechner B.E."/>
            <person name="Liimatainen K."/>
            <person name="Lipzen A."/>
            <person name="Lukacs Z."/>
            <person name="Mihaltcheva S."/>
            <person name="Morgado L.N."/>
            <person name="Niskanen T."/>
            <person name="Noordeloos M.E."/>
            <person name="Ohm R.A."/>
            <person name="Ortiz-Santana B."/>
            <person name="Ovrebo C."/>
            <person name="Racz N."/>
            <person name="Riley R."/>
            <person name="Savchenko A."/>
            <person name="Shiryaev A."/>
            <person name="Soop K."/>
            <person name="Spirin V."/>
            <person name="Szebenyi C."/>
            <person name="Tomsovsky M."/>
            <person name="Tulloss R.E."/>
            <person name="Uehling J."/>
            <person name="Grigoriev I.V."/>
            <person name="Vagvolgyi C."/>
            <person name="Papp T."/>
            <person name="Martin F.M."/>
            <person name="Miettinen O."/>
            <person name="Hibbett D.S."/>
            <person name="Nagy L.G."/>
        </authorList>
    </citation>
    <scope>NUCLEOTIDE SEQUENCE [LARGE SCALE GENOMIC DNA]</scope>
    <source>
        <strain evidence="8 9">FP101781</strain>
    </source>
</reference>
<protein>
    <recommendedName>
        <fullName evidence="2">Anaphase-promoting complex subunit 5</fullName>
    </recommendedName>
</protein>
<proteinExistence type="inferred from homology"/>
<evidence type="ECO:0000256" key="4">
    <source>
        <dbReference type="ARBA" id="ARBA00022776"/>
    </source>
</evidence>
<dbReference type="GO" id="GO:0005680">
    <property type="term" value="C:anaphase-promoting complex"/>
    <property type="evidence" value="ECO:0007669"/>
    <property type="project" value="InterPro"/>
</dbReference>
<evidence type="ECO:0000313" key="9">
    <source>
        <dbReference type="Proteomes" id="UP000298030"/>
    </source>
</evidence>
<evidence type="ECO:0000313" key="8">
    <source>
        <dbReference type="EMBL" id="TEB35906.1"/>
    </source>
</evidence>
<keyword evidence="9" id="KW-1185">Reference proteome</keyword>
<keyword evidence="5" id="KW-0833">Ubl conjugation pathway</keyword>
<dbReference type="Pfam" id="PF12862">
    <property type="entry name" value="ANAPC5"/>
    <property type="match status" value="1"/>
</dbReference>
<dbReference type="InterPro" id="IPR026000">
    <property type="entry name" value="Apc5_dom"/>
</dbReference>
<accession>A0A4Y7TP31</accession>
<keyword evidence="4" id="KW-0498">Mitosis</keyword>
<evidence type="ECO:0000256" key="1">
    <source>
        <dbReference type="ARBA" id="ARBA00007450"/>
    </source>
</evidence>
<keyword evidence="3" id="KW-0132">Cell division</keyword>
<evidence type="ECO:0000256" key="3">
    <source>
        <dbReference type="ARBA" id="ARBA00022618"/>
    </source>
</evidence>
<dbReference type="GO" id="GO:0045842">
    <property type="term" value="P:positive regulation of mitotic metaphase/anaphase transition"/>
    <property type="evidence" value="ECO:0007669"/>
    <property type="project" value="TreeGrafter"/>
</dbReference>
<dbReference type="GO" id="GO:0070979">
    <property type="term" value="P:protein K11-linked ubiquitination"/>
    <property type="evidence" value="ECO:0007669"/>
    <property type="project" value="TreeGrafter"/>
</dbReference>
<dbReference type="InterPro" id="IPR037679">
    <property type="entry name" value="Apc5"/>
</dbReference>
<dbReference type="OrthoDB" id="2504561at2759"/>
<comment type="caution">
    <text evidence="8">The sequence shown here is derived from an EMBL/GenBank/DDBJ whole genome shotgun (WGS) entry which is preliminary data.</text>
</comment>
<comment type="similarity">
    <text evidence="1">Belongs to the APC5 family.</text>
</comment>